<name>A0A2T4Q0K2_STAWA</name>
<reference evidence="13 14" key="1">
    <citation type="journal article" date="2016" name="Front. Microbiol.">
        <title>Comprehensive Phylogenetic Analysis of Bovine Non-aureus Staphylococci Species Based on Whole-Genome Sequencing.</title>
        <authorList>
            <person name="Naushad S."/>
            <person name="Barkema H.W."/>
            <person name="Luby C."/>
            <person name="Condas L.A."/>
            <person name="Nobrega D.B."/>
            <person name="Carson D.A."/>
            <person name="De Buck J."/>
        </authorList>
    </citation>
    <scope>NUCLEOTIDE SEQUENCE [LARGE SCALE GENOMIC DNA]</scope>
    <source>
        <strain evidence="13 14">SNUC 2993</strain>
    </source>
</reference>
<proteinExistence type="inferred from homology"/>
<dbReference type="Gene3D" id="1.10.10.10">
    <property type="entry name" value="Winged helix-like DNA-binding domain superfamily/Winged helix DNA-binding domain"/>
    <property type="match status" value="1"/>
</dbReference>
<protein>
    <recommendedName>
        <fullName evidence="11">Manganese transport regulator</fullName>
    </recommendedName>
</protein>
<evidence type="ECO:0000256" key="9">
    <source>
        <dbReference type="ARBA" id="ARBA00023163"/>
    </source>
</evidence>
<evidence type="ECO:0000256" key="3">
    <source>
        <dbReference type="ARBA" id="ARBA00011738"/>
    </source>
</evidence>
<evidence type="ECO:0000313" key="14">
    <source>
        <dbReference type="Proteomes" id="UP000240717"/>
    </source>
</evidence>
<dbReference type="SUPFAM" id="SSF46785">
    <property type="entry name" value="Winged helix' DNA-binding domain"/>
    <property type="match status" value="1"/>
</dbReference>
<dbReference type="InterPro" id="IPR038157">
    <property type="entry name" value="FeoA_core_dom"/>
</dbReference>
<evidence type="ECO:0000256" key="1">
    <source>
        <dbReference type="ARBA" id="ARBA00004496"/>
    </source>
</evidence>
<dbReference type="InterPro" id="IPR022689">
    <property type="entry name" value="Iron_dep_repressor"/>
</dbReference>
<comment type="caution">
    <text evidence="13">The sequence shown here is derived from an EMBL/GenBank/DDBJ whole genome shotgun (WGS) entry which is preliminary data.</text>
</comment>
<dbReference type="SMART" id="SM00529">
    <property type="entry name" value="HTH_DTXR"/>
    <property type="match status" value="1"/>
</dbReference>
<dbReference type="GO" id="GO:0003700">
    <property type="term" value="F:DNA-binding transcription factor activity"/>
    <property type="evidence" value="ECO:0007669"/>
    <property type="project" value="InterPro"/>
</dbReference>
<keyword evidence="7" id="KW-0238">DNA-binding</keyword>
<dbReference type="EMBL" id="PZEV01000017">
    <property type="protein sequence ID" value="PTI51088.1"/>
    <property type="molecule type" value="Genomic_DNA"/>
</dbReference>
<evidence type="ECO:0000256" key="11">
    <source>
        <dbReference type="ARBA" id="ARBA00032593"/>
    </source>
</evidence>
<dbReference type="InterPro" id="IPR001367">
    <property type="entry name" value="Fe_dep_repressor"/>
</dbReference>
<dbReference type="GO" id="GO:0005737">
    <property type="term" value="C:cytoplasm"/>
    <property type="evidence" value="ECO:0007669"/>
    <property type="project" value="UniProtKB-SubCell"/>
</dbReference>
<feature type="domain" description="HTH dtxR-type" evidence="12">
    <location>
        <begin position="2"/>
        <end position="63"/>
    </location>
</feature>
<dbReference type="SUPFAM" id="SSF47979">
    <property type="entry name" value="Iron-dependent repressor protein, dimerization domain"/>
    <property type="match status" value="1"/>
</dbReference>
<dbReference type="InterPro" id="IPR022687">
    <property type="entry name" value="HTH_DTXR"/>
</dbReference>
<evidence type="ECO:0000256" key="8">
    <source>
        <dbReference type="ARBA" id="ARBA00023159"/>
    </source>
</evidence>
<comment type="subcellular location">
    <subcellularLocation>
        <location evidence="1">Cytoplasm</location>
    </subcellularLocation>
</comment>
<keyword evidence="10" id="KW-0464">Manganese</keyword>
<accession>A0A2T4Q0K2</accession>
<dbReference type="GO" id="GO:0046983">
    <property type="term" value="F:protein dimerization activity"/>
    <property type="evidence" value="ECO:0007669"/>
    <property type="project" value="InterPro"/>
</dbReference>
<dbReference type="GO" id="GO:0046914">
    <property type="term" value="F:transition metal ion binding"/>
    <property type="evidence" value="ECO:0007669"/>
    <property type="project" value="InterPro"/>
</dbReference>
<keyword evidence="4" id="KW-0963">Cytoplasm</keyword>
<dbReference type="InterPro" id="IPR007167">
    <property type="entry name" value="Fe-transptr_FeoA-like"/>
</dbReference>
<dbReference type="Pfam" id="PF02742">
    <property type="entry name" value="Fe_dep_repr_C"/>
    <property type="match status" value="1"/>
</dbReference>
<dbReference type="RefSeq" id="WP_002451037.1">
    <property type="nucleotide sequence ID" value="NZ_CP054017.1"/>
</dbReference>
<evidence type="ECO:0000256" key="2">
    <source>
        <dbReference type="ARBA" id="ARBA00007871"/>
    </source>
</evidence>
<sequence length="214" mass="24846">MLTEEKEDYLKAILTNDGDVSFVSNKKLSQFLNIKPPSVSEMVGRLEKSGYVETKPYKGVKLTEEGLNHTLDIIKRHRLLELFLIEILKYNWEEVHQEAEILEHRISDLFVERLDNILNYPETCPHGGVIPRDHHYKEKYTKTILEFEPADVVTIKRVRDKTELLVYLSSKDISIGNDVEIVSKDDTNKVVIIKRNDVITILSYENAMNIFAEK</sequence>
<dbReference type="Pfam" id="PF01325">
    <property type="entry name" value="Fe_dep_repress"/>
    <property type="match status" value="1"/>
</dbReference>
<dbReference type="InterPro" id="IPR036421">
    <property type="entry name" value="Fe_dep_repressor_sf"/>
</dbReference>
<dbReference type="Proteomes" id="UP000240717">
    <property type="component" value="Unassembled WGS sequence"/>
</dbReference>
<organism evidence="13 14">
    <name type="scientific">Staphylococcus warneri</name>
    <dbReference type="NCBI Taxonomy" id="1292"/>
    <lineage>
        <taxon>Bacteria</taxon>
        <taxon>Bacillati</taxon>
        <taxon>Bacillota</taxon>
        <taxon>Bacilli</taxon>
        <taxon>Bacillales</taxon>
        <taxon>Staphylococcaceae</taxon>
        <taxon>Staphylococcus</taxon>
    </lineage>
</organism>
<dbReference type="PANTHER" id="PTHR33238">
    <property type="entry name" value="IRON (METAL) DEPENDENT REPRESSOR, DTXR FAMILY"/>
    <property type="match status" value="1"/>
</dbReference>
<comment type="subunit">
    <text evidence="3">Homodimer.</text>
</comment>
<dbReference type="AlphaFoldDB" id="A0A2T4Q0K2"/>
<dbReference type="STRING" id="1194526.A284_10155"/>
<dbReference type="GO" id="GO:0003677">
    <property type="term" value="F:DNA binding"/>
    <property type="evidence" value="ECO:0007669"/>
    <property type="project" value="UniProtKB-KW"/>
</dbReference>
<dbReference type="PROSITE" id="PS50944">
    <property type="entry name" value="HTH_DTXR"/>
    <property type="match status" value="1"/>
</dbReference>
<evidence type="ECO:0000256" key="5">
    <source>
        <dbReference type="ARBA" id="ARBA00022491"/>
    </source>
</evidence>
<dbReference type="PANTHER" id="PTHR33238:SF11">
    <property type="entry name" value="TRANSCRIPTIONAL REGULATOR MNTR"/>
    <property type="match status" value="1"/>
</dbReference>
<dbReference type="InterPro" id="IPR050536">
    <property type="entry name" value="DtxR_MntR_Metal-Reg"/>
</dbReference>
<evidence type="ECO:0000259" key="12">
    <source>
        <dbReference type="PROSITE" id="PS50944"/>
    </source>
</evidence>
<keyword evidence="5" id="KW-0678">Repressor</keyword>
<keyword evidence="6" id="KW-0805">Transcription regulation</keyword>
<dbReference type="InterPro" id="IPR036390">
    <property type="entry name" value="WH_DNA-bd_sf"/>
</dbReference>
<keyword evidence="9" id="KW-0804">Transcription</keyword>
<evidence type="ECO:0000256" key="4">
    <source>
        <dbReference type="ARBA" id="ARBA00022490"/>
    </source>
</evidence>
<comment type="similarity">
    <text evidence="2">Belongs to the DtxR/MntR family.</text>
</comment>
<keyword evidence="8" id="KW-0010">Activator</keyword>
<dbReference type="Pfam" id="PF04023">
    <property type="entry name" value="FeoA"/>
    <property type="match status" value="1"/>
</dbReference>
<gene>
    <name evidence="13" type="ORF">BU085_06395</name>
</gene>
<evidence type="ECO:0000256" key="7">
    <source>
        <dbReference type="ARBA" id="ARBA00023125"/>
    </source>
</evidence>
<dbReference type="SMART" id="SM00899">
    <property type="entry name" value="FeoA"/>
    <property type="match status" value="1"/>
</dbReference>
<evidence type="ECO:0000256" key="10">
    <source>
        <dbReference type="ARBA" id="ARBA00023211"/>
    </source>
</evidence>
<evidence type="ECO:0000313" key="13">
    <source>
        <dbReference type="EMBL" id="PTI51088.1"/>
    </source>
</evidence>
<evidence type="ECO:0000256" key="6">
    <source>
        <dbReference type="ARBA" id="ARBA00023015"/>
    </source>
</evidence>
<dbReference type="InterPro" id="IPR036388">
    <property type="entry name" value="WH-like_DNA-bd_sf"/>
</dbReference>
<dbReference type="Gene3D" id="2.30.30.90">
    <property type="match status" value="1"/>
</dbReference>